<dbReference type="EMBL" id="LSFY01000001">
    <property type="protein sequence ID" value="KXZ39462.1"/>
    <property type="molecule type" value="Genomic_DNA"/>
</dbReference>
<dbReference type="Proteomes" id="UP000323392">
    <property type="component" value="Unassembled WGS sequence"/>
</dbReference>
<evidence type="ECO:0000313" key="4">
    <source>
        <dbReference type="Proteomes" id="UP000092605"/>
    </source>
</evidence>
<evidence type="ECO:0000313" key="3">
    <source>
        <dbReference type="EMBL" id="SHK50709.1"/>
    </source>
</evidence>
<dbReference type="RefSeq" id="WP_066068695.1">
    <property type="nucleotide sequence ID" value="NZ_FRBG01000002.1"/>
</dbReference>
<sequence length="454" mass="54184">MRFETLKDLDIIEDCETILEYEAVFYMIRKERNKSTRENQTLEDVYKYMDKHRIAELREEINKEIKTKKLKIERMENKKKREKEQAEYLQKIKEIKEDREKRDITQIIKEKALSWGENGLLKERFEVKRTFSYINIITQNTNNIRLFSNKMAINHIRRNNYFKYEIGKEFECELIENNIAWISQDETSEVIRYFTKNKETGEFAYFDLIDLIQIELGCNFLYALREAMEALNIKTEEEEHRNMNVRKYVNNIEIIEGIDFRFMLQYPNLYKLIGKHFYILEKMNTIGIGNIRTKVESLGNDAVFFSSYQYIADFLNIKSKTTVANAINMFALLGLITKVENSNIPSEMMDRAKKEAKARGWKNLITFFTIPLYTERILRDAEAMAGRIIENKITISNISIKRVEDAFGEEIAERVYGNTKKNTEKIIEIKNYKKNGEEQMLKSFNEFCEFDRLY</sequence>
<accession>A0A150FPB3</accession>
<dbReference type="PATRIC" id="fig|1121328.3.peg.536"/>
<proteinExistence type="predicted"/>
<keyword evidence="5" id="KW-1185">Reference proteome</keyword>
<dbReference type="Proteomes" id="UP000092605">
    <property type="component" value="Unassembled WGS sequence"/>
</dbReference>
<reference evidence="2 4" key="1">
    <citation type="submission" date="2016-02" db="EMBL/GenBank/DDBJ databases">
        <title>Draft genome sequence for Clostridium paradoxum JW-YL-7.</title>
        <authorList>
            <person name="Utturkar S.M."/>
            <person name="Lancaster A."/>
            <person name="Poole F.L."/>
            <person name="Adams M.W."/>
            <person name="Brown S.D."/>
        </authorList>
    </citation>
    <scope>NUCLEOTIDE SEQUENCE [LARGE SCALE GENOMIC DNA]</scope>
    <source>
        <strain evidence="2 4">JW-YL-7</strain>
    </source>
</reference>
<name>A0A150FPB3_CLOPD</name>
<dbReference type="EMBL" id="FRBG01000002">
    <property type="protein sequence ID" value="SHK50709.1"/>
    <property type="molecule type" value="Genomic_DNA"/>
</dbReference>
<reference evidence="3 5" key="2">
    <citation type="submission" date="2016-11" db="EMBL/GenBank/DDBJ databases">
        <authorList>
            <person name="Varghese N."/>
            <person name="Submissions S."/>
        </authorList>
    </citation>
    <scope>NUCLEOTIDE SEQUENCE [LARGE SCALE GENOMIC DNA]</scope>
    <source>
        <strain evidence="3 5">DSM 7308</strain>
    </source>
</reference>
<protein>
    <submittedName>
        <fullName evidence="2">Uncharacterized protein</fullName>
    </submittedName>
</protein>
<evidence type="ECO:0000313" key="2">
    <source>
        <dbReference type="EMBL" id="KXZ39462.1"/>
    </source>
</evidence>
<organism evidence="2 4">
    <name type="scientific">Alkalithermobacter thermoalcaliphilus JW-YL-7 = DSM 7308</name>
    <dbReference type="NCBI Taxonomy" id="1121328"/>
    <lineage>
        <taxon>Bacteria</taxon>
        <taxon>Bacillati</taxon>
        <taxon>Bacillota</taxon>
        <taxon>Clostridia</taxon>
        <taxon>Peptostreptococcales</taxon>
        <taxon>Tepidibacteraceae</taxon>
        <taxon>Alkalithermobacter</taxon>
    </lineage>
</organism>
<comment type="caution">
    <text evidence="2">The sequence shown here is derived from an EMBL/GenBank/DDBJ whole genome shotgun (WGS) entry which is preliminary data.</text>
</comment>
<feature type="coiled-coil region" evidence="1">
    <location>
        <begin position="58"/>
        <end position="98"/>
    </location>
</feature>
<evidence type="ECO:0000256" key="1">
    <source>
        <dbReference type="SAM" id="Coils"/>
    </source>
</evidence>
<evidence type="ECO:0000313" key="5">
    <source>
        <dbReference type="Proteomes" id="UP000323392"/>
    </source>
</evidence>
<dbReference type="OrthoDB" id="581132at2"/>
<keyword evidence="1" id="KW-0175">Coiled coil</keyword>
<gene>
    <name evidence="2" type="ORF">JWYL7_0537</name>
    <name evidence="3" type="ORF">SAMN05661008_00351</name>
</gene>
<dbReference type="AlphaFoldDB" id="A0A150FPB3"/>